<keyword evidence="2" id="KW-1185">Reference proteome</keyword>
<dbReference type="KEGG" id="cpin:CPIN18020_1386"/>
<protein>
    <submittedName>
        <fullName evidence="1">Uncharacterized protein</fullName>
    </submittedName>
</protein>
<dbReference type="EMBL" id="CP017258">
    <property type="protein sequence ID" value="AQW88222.1"/>
    <property type="molecule type" value="Genomic_DNA"/>
</dbReference>
<sequence length="67" mass="7614">MIAKFLTLATILFILYVLFFKKKKQAPKEEKEIENFVQCSKCGTFVTTKSAILSSGQYICKDCIKGK</sequence>
<proteinExistence type="predicted"/>
<reference evidence="2" key="1">
    <citation type="submission" date="2016-09" db="EMBL/GenBank/DDBJ databases">
        <title>Comparative genomics of the Campylobacter concisus group.</title>
        <authorList>
            <person name="Miller W.G."/>
            <person name="Yee E."/>
            <person name="Chapman M.H."/>
            <person name="Huynh S."/>
            <person name="Bono J.L."/>
            <person name="On S.L.W."/>
            <person name="StLeger J."/>
            <person name="Foster G."/>
            <person name="Parker C.T."/>
        </authorList>
    </citation>
    <scope>NUCLEOTIDE SEQUENCE [LARGE SCALE GENOMIC DNA]</scope>
    <source>
        <strain evidence="2">RM18021</strain>
    </source>
</reference>
<dbReference type="RefSeq" id="WP_069637649.1">
    <property type="nucleotide sequence ID" value="NZ_CP017018.1"/>
</dbReference>
<dbReference type="GeneID" id="56567026"/>
<name>A0A1S6U979_9BACT</name>
<dbReference type="InterPro" id="IPR049708">
    <property type="entry name" value="PP0621-like"/>
</dbReference>
<dbReference type="NCBIfam" id="NF041023">
    <property type="entry name" value="PP0621_fam"/>
    <property type="match status" value="1"/>
</dbReference>
<accession>A0A1S6U979</accession>
<evidence type="ECO:0000313" key="1">
    <source>
        <dbReference type="EMBL" id="AQW88222.1"/>
    </source>
</evidence>
<dbReference type="Proteomes" id="UP000190868">
    <property type="component" value="Chromosome"/>
</dbReference>
<gene>
    <name evidence="1" type="ORF">CPIN18021_1434</name>
</gene>
<evidence type="ECO:0000313" key="2">
    <source>
        <dbReference type="Proteomes" id="UP000190868"/>
    </source>
</evidence>
<organism evidence="1 2">
    <name type="scientific">Campylobacter pinnipediorum subsp. caledonicus</name>
    <dbReference type="NCBI Taxonomy" id="1874362"/>
    <lineage>
        <taxon>Bacteria</taxon>
        <taxon>Pseudomonadati</taxon>
        <taxon>Campylobacterota</taxon>
        <taxon>Epsilonproteobacteria</taxon>
        <taxon>Campylobacterales</taxon>
        <taxon>Campylobacteraceae</taxon>
        <taxon>Campylobacter</taxon>
    </lineage>
</organism>
<dbReference type="AlphaFoldDB" id="A0A1S6U979"/>